<accession>A0A8R7PNQ6</accession>
<dbReference type="Proteomes" id="UP000015106">
    <property type="component" value="Chromosome 3"/>
</dbReference>
<dbReference type="EnsemblPlants" id="TuG1812G0300000663.01.T01">
    <property type="protein sequence ID" value="TuG1812G0300000663.01.T01.cds459439"/>
    <property type="gene ID" value="TuG1812G0300000663.01"/>
</dbReference>
<organism evidence="1 2">
    <name type="scientific">Triticum urartu</name>
    <name type="common">Red wild einkorn</name>
    <name type="synonym">Crithodium urartu</name>
    <dbReference type="NCBI Taxonomy" id="4572"/>
    <lineage>
        <taxon>Eukaryota</taxon>
        <taxon>Viridiplantae</taxon>
        <taxon>Streptophyta</taxon>
        <taxon>Embryophyta</taxon>
        <taxon>Tracheophyta</taxon>
        <taxon>Spermatophyta</taxon>
        <taxon>Magnoliopsida</taxon>
        <taxon>Liliopsida</taxon>
        <taxon>Poales</taxon>
        <taxon>Poaceae</taxon>
        <taxon>BOP clade</taxon>
        <taxon>Pooideae</taxon>
        <taxon>Triticodae</taxon>
        <taxon>Triticeae</taxon>
        <taxon>Triticinae</taxon>
        <taxon>Triticum</taxon>
    </lineage>
</organism>
<reference evidence="2" key="1">
    <citation type="journal article" date="2013" name="Nature">
        <title>Draft genome of the wheat A-genome progenitor Triticum urartu.</title>
        <authorList>
            <person name="Ling H.Q."/>
            <person name="Zhao S."/>
            <person name="Liu D."/>
            <person name="Wang J."/>
            <person name="Sun H."/>
            <person name="Zhang C."/>
            <person name="Fan H."/>
            <person name="Li D."/>
            <person name="Dong L."/>
            <person name="Tao Y."/>
            <person name="Gao C."/>
            <person name="Wu H."/>
            <person name="Li Y."/>
            <person name="Cui Y."/>
            <person name="Guo X."/>
            <person name="Zheng S."/>
            <person name="Wang B."/>
            <person name="Yu K."/>
            <person name="Liang Q."/>
            <person name="Yang W."/>
            <person name="Lou X."/>
            <person name="Chen J."/>
            <person name="Feng M."/>
            <person name="Jian J."/>
            <person name="Zhang X."/>
            <person name="Luo G."/>
            <person name="Jiang Y."/>
            <person name="Liu J."/>
            <person name="Wang Z."/>
            <person name="Sha Y."/>
            <person name="Zhang B."/>
            <person name="Wu H."/>
            <person name="Tang D."/>
            <person name="Shen Q."/>
            <person name="Xue P."/>
            <person name="Zou S."/>
            <person name="Wang X."/>
            <person name="Liu X."/>
            <person name="Wang F."/>
            <person name="Yang Y."/>
            <person name="An X."/>
            <person name="Dong Z."/>
            <person name="Zhang K."/>
            <person name="Zhang X."/>
            <person name="Luo M.C."/>
            <person name="Dvorak J."/>
            <person name="Tong Y."/>
            <person name="Wang J."/>
            <person name="Yang H."/>
            <person name="Li Z."/>
            <person name="Wang D."/>
            <person name="Zhang A."/>
            <person name="Wang J."/>
        </authorList>
    </citation>
    <scope>NUCLEOTIDE SEQUENCE</scope>
    <source>
        <strain evidence="2">cv. G1812</strain>
    </source>
</reference>
<reference evidence="1" key="3">
    <citation type="submission" date="2022-06" db="UniProtKB">
        <authorList>
            <consortium name="EnsemblPlants"/>
        </authorList>
    </citation>
    <scope>IDENTIFICATION</scope>
</reference>
<protein>
    <submittedName>
        <fullName evidence="1">Uncharacterized protein</fullName>
    </submittedName>
</protein>
<keyword evidence="2" id="KW-1185">Reference proteome</keyword>
<evidence type="ECO:0000313" key="2">
    <source>
        <dbReference type="Proteomes" id="UP000015106"/>
    </source>
</evidence>
<evidence type="ECO:0000313" key="1">
    <source>
        <dbReference type="EnsemblPlants" id="TuG1812G0300000663.01.T01.cds459439"/>
    </source>
</evidence>
<sequence length="24" mass="2591">MSRLLLLTALLFIGWTNGDALGTN</sequence>
<dbReference type="Gramene" id="TuG1812G0300000663.01.T01">
    <property type="protein sequence ID" value="TuG1812G0300000663.01.T01.cds459439"/>
    <property type="gene ID" value="TuG1812G0300000663.01"/>
</dbReference>
<name>A0A8R7PNQ6_TRIUA</name>
<dbReference type="AlphaFoldDB" id="A0A8R7PNQ6"/>
<proteinExistence type="predicted"/>
<reference evidence="1" key="2">
    <citation type="submission" date="2018-03" db="EMBL/GenBank/DDBJ databases">
        <title>The Triticum urartu genome reveals the dynamic nature of wheat genome evolution.</title>
        <authorList>
            <person name="Ling H."/>
            <person name="Ma B."/>
            <person name="Shi X."/>
            <person name="Liu H."/>
            <person name="Dong L."/>
            <person name="Sun H."/>
            <person name="Cao Y."/>
            <person name="Gao Q."/>
            <person name="Zheng S."/>
            <person name="Li Y."/>
            <person name="Yu Y."/>
            <person name="Du H."/>
            <person name="Qi M."/>
            <person name="Li Y."/>
            <person name="Yu H."/>
            <person name="Cui Y."/>
            <person name="Wang N."/>
            <person name="Chen C."/>
            <person name="Wu H."/>
            <person name="Zhao Y."/>
            <person name="Zhang J."/>
            <person name="Li Y."/>
            <person name="Zhou W."/>
            <person name="Zhang B."/>
            <person name="Hu W."/>
            <person name="Eijk M."/>
            <person name="Tang J."/>
            <person name="Witsenboer H."/>
            <person name="Zhao S."/>
            <person name="Li Z."/>
            <person name="Zhang A."/>
            <person name="Wang D."/>
            <person name="Liang C."/>
        </authorList>
    </citation>
    <scope>NUCLEOTIDE SEQUENCE [LARGE SCALE GENOMIC DNA]</scope>
    <source>
        <strain evidence="1">cv. G1812</strain>
    </source>
</reference>